<evidence type="ECO:0000256" key="1">
    <source>
        <dbReference type="SAM" id="Phobius"/>
    </source>
</evidence>
<name>A0A921G9D2_9FIRM</name>
<feature type="transmembrane region" description="Helical" evidence="1">
    <location>
        <begin position="91"/>
        <end position="110"/>
    </location>
</feature>
<organism evidence="2 3">
    <name type="scientific">Thomasclavelia spiroformis</name>
    <dbReference type="NCBI Taxonomy" id="29348"/>
    <lineage>
        <taxon>Bacteria</taxon>
        <taxon>Bacillati</taxon>
        <taxon>Bacillota</taxon>
        <taxon>Erysipelotrichia</taxon>
        <taxon>Erysipelotrichales</taxon>
        <taxon>Coprobacillaceae</taxon>
        <taxon>Thomasclavelia</taxon>
    </lineage>
</organism>
<dbReference type="AlphaFoldDB" id="A0A921G9D2"/>
<reference evidence="2" key="2">
    <citation type="submission" date="2021-09" db="EMBL/GenBank/DDBJ databases">
        <authorList>
            <person name="Gilroy R."/>
        </authorList>
    </citation>
    <scope>NUCLEOTIDE SEQUENCE</scope>
    <source>
        <strain evidence="2">CHK193-16274</strain>
    </source>
</reference>
<evidence type="ECO:0008006" key="4">
    <source>
        <dbReference type="Google" id="ProtNLM"/>
    </source>
</evidence>
<comment type="caution">
    <text evidence="2">The sequence shown here is derived from an EMBL/GenBank/DDBJ whole genome shotgun (WGS) entry which is preliminary data.</text>
</comment>
<dbReference type="EMBL" id="DYWV01000033">
    <property type="protein sequence ID" value="HJF39469.1"/>
    <property type="molecule type" value="Genomic_DNA"/>
</dbReference>
<keyword evidence="1" id="KW-0812">Transmembrane</keyword>
<dbReference type="Proteomes" id="UP000749320">
    <property type="component" value="Unassembled WGS sequence"/>
</dbReference>
<feature type="non-terminal residue" evidence="2">
    <location>
        <position position="1"/>
    </location>
</feature>
<accession>A0A921G9D2</accession>
<keyword evidence="1" id="KW-0472">Membrane</keyword>
<reference evidence="2" key="1">
    <citation type="journal article" date="2021" name="PeerJ">
        <title>Extensive microbial diversity within the chicken gut microbiome revealed by metagenomics and culture.</title>
        <authorList>
            <person name="Gilroy R."/>
            <person name="Ravi A."/>
            <person name="Getino M."/>
            <person name="Pursley I."/>
            <person name="Horton D.L."/>
            <person name="Alikhan N.F."/>
            <person name="Baker D."/>
            <person name="Gharbi K."/>
            <person name="Hall N."/>
            <person name="Watson M."/>
            <person name="Adriaenssens E.M."/>
            <person name="Foster-Nyarko E."/>
            <person name="Jarju S."/>
            <person name="Secka A."/>
            <person name="Antonio M."/>
            <person name="Oren A."/>
            <person name="Chaudhuri R.R."/>
            <person name="La Ragione R."/>
            <person name="Hildebrand F."/>
            <person name="Pallen M.J."/>
        </authorList>
    </citation>
    <scope>NUCLEOTIDE SEQUENCE</scope>
    <source>
        <strain evidence="2">CHK193-16274</strain>
    </source>
</reference>
<sequence>VIQGLLLLLYGGIALIIRNMLGGTGIAAMSGEVTGQLNELLQMVKDTGVFGLLLQGLPIIVVLFILSFIAYAIVAGVLASMTTSIEDFQQLQTPIMLIIMVGYYLAIMAVQFDGSLFIEIASYVPMLSFLVSPVLFMLGQITIWQMLIATIIMALFTWFIFHYGLRIYKVGILNYSSSKLWKKMFKSLKQK</sequence>
<keyword evidence="1" id="KW-1133">Transmembrane helix</keyword>
<proteinExistence type="predicted"/>
<evidence type="ECO:0000313" key="2">
    <source>
        <dbReference type="EMBL" id="HJF39469.1"/>
    </source>
</evidence>
<evidence type="ECO:0000313" key="3">
    <source>
        <dbReference type="Proteomes" id="UP000749320"/>
    </source>
</evidence>
<feature type="transmembrane region" description="Helical" evidence="1">
    <location>
        <begin position="143"/>
        <end position="165"/>
    </location>
</feature>
<feature type="transmembrane region" description="Helical" evidence="1">
    <location>
        <begin position="59"/>
        <end position="79"/>
    </location>
</feature>
<protein>
    <recommendedName>
        <fullName evidence="4">ABC transporter permease</fullName>
    </recommendedName>
</protein>
<gene>
    <name evidence="2" type="ORF">K8V91_00975</name>
</gene>